<dbReference type="EMBL" id="JBCGBO010000003">
    <property type="protein sequence ID" value="KAK9214711.1"/>
    <property type="molecule type" value="Genomic_DNA"/>
</dbReference>
<keyword evidence="7" id="KW-0812">Transmembrane</keyword>
<keyword evidence="7" id="KW-1133">Transmembrane helix</keyword>
<keyword evidence="3 7" id="KW-0808">Transferase</keyword>
<dbReference type="InterPro" id="IPR004938">
    <property type="entry name" value="XG_FTase"/>
</dbReference>
<accession>A0AAP0QTH9</accession>
<evidence type="ECO:0000256" key="2">
    <source>
        <dbReference type="ARBA" id="ARBA00022676"/>
    </source>
</evidence>
<evidence type="ECO:0000256" key="6">
    <source>
        <dbReference type="ARBA" id="ARBA00023316"/>
    </source>
</evidence>
<dbReference type="GO" id="GO:0009969">
    <property type="term" value="P:xyloglucan biosynthetic process"/>
    <property type="evidence" value="ECO:0007669"/>
    <property type="project" value="TreeGrafter"/>
</dbReference>
<keyword evidence="4 7" id="KW-0333">Golgi apparatus</keyword>
<comment type="caution">
    <text evidence="8">The sequence shown here is derived from an EMBL/GenBank/DDBJ whole genome shotgun (WGS) entry which is preliminary data.</text>
</comment>
<evidence type="ECO:0000313" key="9">
    <source>
        <dbReference type="Proteomes" id="UP001428341"/>
    </source>
</evidence>
<evidence type="ECO:0000256" key="7">
    <source>
        <dbReference type="RuleBase" id="RU367004"/>
    </source>
</evidence>
<dbReference type="GO" id="GO:0042546">
    <property type="term" value="P:cell wall biogenesis"/>
    <property type="evidence" value="ECO:0007669"/>
    <property type="project" value="InterPro"/>
</dbReference>
<keyword evidence="5" id="KW-0325">Glycoprotein</keyword>
<comment type="function">
    <text evidence="7">May be involved in cell wall biosynthesis.</text>
</comment>
<comment type="subcellular location">
    <subcellularLocation>
        <location evidence="7">Golgi apparatus</location>
        <location evidence="7">Golgi stack membrane</location>
        <topology evidence="7">Single-pass type II membrane protein</topology>
    </subcellularLocation>
</comment>
<evidence type="ECO:0000256" key="1">
    <source>
        <dbReference type="ARBA" id="ARBA00010481"/>
    </source>
</evidence>
<dbReference type="FunFam" id="3.40.50.11340:FF:000005">
    <property type="entry name" value="Galactoside 2-alpha-L-fucosyltransferase"/>
    <property type="match status" value="1"/>
</dbReference>
<keyword evidence="7" id="KW-0472">Membrane</keyword>
<protein>
    <recommendedName>
        <fullName evidence="7">Fucosyltransferase</fullName>
        <ecNumber evidence="7">2.4.1.-</ecNumber>
    </recommendedName>
</protein>
<sequence>MLKHILLYKLQLPACQNTFAPHKILCLLPFCSTQIKLSVFNLSPYNLSYLFRLHRVRWSMTRFPKIAVLSIALPVLFILVLICRDRGLNPFIGAEDDLSKLIREDEPTSEDEINGENQLSSDKLLGGLLAPNFTRRDCLSRYQSISYRKSSPYVPSLYLVSKLREYEKLHNRCGPDTESYKNSIKDMVSGQNDSSSECRYVVWIARAGLGNRILSIASAFLYALLTNRVLLIDEEPEMANLFCEPFPNATWLLPKDFPFMYRISRFKQNYAKSYGNMLKKNKINASTELLPTHLYLYLCNDYDHHDKLFFCDQDQTILRNIPWLIMKSNLYFLPSLFLMSSFEEELDKLFRDKEMVFHHLGRYLFHPSNHVWKLITSYYKKYLADAEERVGIQIRIFHKNSSPFQQVMDQILSCTDKEKLLPQVDMGKSIVAPFGKGKSKAVLITSLIPSYYEKMKNMYLKHPTLNGEVVAVYQASHEVTQHTMKNVHNQKAWAEINLLSMMDVLVTSAGSTFGYVAQGLGGKRPWILYKTETQKIPDPVCGRAMSMEPCFHCPQVYDCKAKREVDTATIIPYLRHCDDLYWGTKLFNSSSQKP</sequence>
<dbReference type="GO" id="GO:0071555">
    <property type="term" value="P:cell wall organization"/>
    <property type="evidence" value="ECO:0007669"/>
    <property type="project" value="UniProtKB-UniRule"/>
</dbReference>
<evidence type="ECO:0000256" key="3">
    <source>
        <dbReference type="ARBA" id="ARBA00022679"/>
    </source>
</evidence>
<keyword evidence="9" id="KW-1185">Reference proteome</keyword>
<keyword evidence="2 7" id="KW-0328">Glycosyltransferase</keyword>
<dbReference type="Proteomes" id="UP001428341">
    <property type="component" value="Unassembled WGS sequence"/>
</dbReference>
<proteinExistence type="inferred from homology"/>
<dbReference type="GO" id="GO:0032580">
    <property type="term" value="C:Golgi cisterna membrane"/>
    <property type="evidence" value="ECO:0007669"/>
    <property type="project" value="UniProtKB-SubCell"/>
</dbReference>
<name>A0AAP0QTH9_9ROSI</name>
<dbReference type="PANTHER" id="PTHR31889">
    <property type="entry name" value="FUCOSYLTRANSFERASE 2-RELATED"/>
    <property type="match status" value="1"/>
</dbReference>
<evidence type="ECO:0000256" key="4">
    <source>
        <dbReference type="ARBA" id="ARBA00023034"/>
    </source>
</evidence>
<organism evidence="8 9">
    <name type="scientific">Citrus x changshan-huyou</name>
    <dbReference type="NCBI Taxonomy" id="2935761"/>
    <lineage>
        <taxon>Eukaryota</taxon>
        <taxon>Viridiplantae</taxon>
        <taxon>Streptophyta</taxon>
        <taxon>Embryophyta</taxon>
        <taxon>Tracheophyta</taxon>
        <taxon>Spermatophyta</taxon>
        <taxon>Magnoliopsida</taxon>
        <taxon>eudicotyledons</taxon>
        <taxon>Gunneridae</taxon>
        <taxon>Pentapetalae</taxon>
        <taxon>rosids</taxon>
        <taxon>malvids</taxon>
        <taxon>Sapindales</taxon>
        <taxon>Rutaceae</taxon>
        <taxon>Aurantioideae</taxon>
        <taxon>Citrus</taxon>
    </lineage>
</organism>
<dbReference type="AlphaFoldDB" id="A0AAP0QTH9"/>
<dbReference type="EC" id="2.4.1.-" evidence="7"/>
<comment type="similarity">
    <text evidence="1 7">Belongs to the glycosyltransferase 37 family.</text>
</comment>
<evidence type="ECO:0000313" key="8">
    <source>
        <dbReference type="EMBL" id="KAK9214711.1"/>
    </source>
</evidence>
<evidence type="ECO:0000256" key="5">
    <source>
        <dbReference type="ARBA" id="ARBA00023180"/>
    </source>
</evidence>
<dbReference type="PANTHER" id="PTHR31889:SF74">
    <property type="entry name" value="GALACTOSIDE 2-ALPHA-L-FUCOSYLTRANSFERASE"/>
    <property type="match status" value="1"/>
</dbReference>
<keyword evidence="6 7" id="KW-0961">Cell wall biogenesis/degradation</keyword>
<gene>
    <name evidence="8" type="ORF">WN944_006710</name>
</gene>
<dbReference type="Gene3D" id="3.40.50.11340">
    <property type="match status" value="1"/>
</dbReference>
<feature type="transmembrane region" description="Helical" evidence="7">
    <location>
        <begin position="63"/>
        <end position="82"/>
    </location>
</feature>
<dbReference type="GO" id="GO:0008107">
    <property type="term" value="F:galactoside 2-alpha-L-fucosyltransferase activity"/>
    <property type="evidence" value="ECO:0007669"/>
    <property type="project" value="InterPro"/>
</dbReference>
<reference evidence="8 9" key="1">
    <citation type="submission" date="2024-05" db="EMBL/GenBank/DDBJ databases">
        <title>Haplotype-resolved chromosome-level genome assembly of Huyou (Citrus changshanensis).</title>
        <authorList>
            <person name="Miao C."/>
            <person name="Chen W."/>
            <person name="Wu Y."/>
            <person name="Wang L."/>
            <person name="Zhao S."/>
            <person name="Grierson D."/>
            <person name="Xu C."/>
            <person name="Chen K."/>
        </authorList>
    </citation>
    <scope>NUCLEOTIDE SEQUENCE [LARGE SCALE GENOMIC DNA]</scope>
    <source>
        <strain evidence="8">01-14</strain>
        <tissue evidence="8">Leaf</tissue>
    </source>
</reference>
<dbReference type="Pfam" id="PF03254">
    <property type="entry name" value="XG_FTase"/>
    <property type="match status" value="1"/>
</dbReference>